<keyword evidence="3" id="KW-0326">Glycosidase</keyword>
<dbReference type="OrthoDB" id="391810at2"/>
<dbReference type="KEGG" id="ssab:SSABA_v1c01680"/>
<keyword evidence="2" id="KW-0378">Hydrolase</keyword>
<sequence length="498" mass="58061">MKNRNFIFSASTNAFQIEGGRNLGGRSDSIWDEFTKRNFVIPPTGVAGREINSIDVAADFYHKYKTDARIMNKLGLQGLVYNMDWTRIFPKNATEINPEGIKWHDDMFKTMVENGVQPIPILYHWDTPMWAQIQGGFENPEIVEWFRSYVQACFKYLGKYTDIWFVNDENSTFALSGYLSDYMPPARKDKTAFVKALHHLNMTAAVTKEEFLKAKKLGYLSQDAILGIDHDWNPPIPLRQDNKDDLKACEVYNQWFKNLYLDPNLKGTYPQVFLDWIKAEKIAFEISDQDLKFLKANPMDFIGWNYYRPCYISAYNFDEKTIELQKPTEEFFVKEFKQLYPKAGVKYTDWNWIIDASKLVSGALELKNDYGDLPFMIIENGMGDFDDKSQELIWDKKRVEFLQSHICEVLKAKEAGVNFIGYSLWTYCDIFSPSGGYRKDYGLVSVDFNSPIKERRPKLSYAWYKQVIESKGKDLSINEAKLKQDLEAIVSSWDLYYK</sequence>
<protein>
    <submittedName>
        <fullName evidence="5">Aryl-phospho-beta-d-glucosidase</fullName>
    </submittedName>
</protein>
<dbReference type="Pfam" id="PF00232">
    <property type="entry name" value="Glyco_hydro_1"/>
    <property type="match status" value="1"/>
</dbReference>
<dbReference type="Gene3D" id="3.20.20.80">
    <property type="entry name" value="Glycosidases"/>
    <property type="match status" value="1"/>
</dbReference>
<dbReference type="EMBL" id="CP006934">
    <property type="protein sequence ID" value="AHI53580.1"/>
    <property type="molecule type" value="Genomic_DNA"/>
</dbReference>
<proteinExistence type="inferred from homology"/>
<name>W6A9L4_9MOLU</name>
<reference evidence="5 6" key="1">
    <citation type="journal article" date="2014" name="Genome Biol. Evol.">
        <title>Molecular evolution of the substrate utilization strategies and putative virulence factors in mosquito-associated Spiroplasma species.</title>
        <authorList>
            <person name="Chang T.H."/>
            <person name="Lo W.S."/>
            <person name="Ku C."/>
            <person name="Chen L.L."/>
            <person name="Kuo C.H."/>
        </authorList>
    </citation>
    <scope>NUCLEOTIDE SEQUENCE [LARGE SCALE GENOMIC DNA]</scope>
    <source>
        <strain evidence="5">Ar-1343</strain>
    </source>
</reference>
<evidence type="ECO:0000256" key="3">
    <source>
        <dbReference type="ARBA" id="ARBA00023295"/>
    </source>
</evidence>
<evidence type="ECO:0000256" key="4">
    <source>
        <dbReference type="RuleBase" id="RU003690"/>
    </source>
</evidence>
<dbReference type="AlphaFoldDB" id="W6A9L4"/>
<accession>W6A9L4</accession>
<gene>
    <name evidence="5" type="primary">bglC</name>
    <name evidence="5" type="ORF">SSABA_v1c01680</name>
</gene>
<dbReference type="Proteomes" id="UP000019265">
    <property type="component" value="Chromosome"/>
</dbReference>
<dbReference type="eggNOG" id="COG2723">
    <property type="taxonomic scope" value="Bacteria"/>
</dbReference>
<evidence type="ECO:0000313" key="5">
    <source>
        <dbReference type="EMBL" id="AHI53580.1"/>
    </source>
</evidence>
<evidence type="ECO:0000313" key="6">
    <source>
        <dbReference type="Proteomes" id="UP000019265"/>
    </source>
</evidence>
<dbReference type="RefSeq" id="WP_025250718.1">
    <property type="nucleotide sequence ID" value="NZ_CP006934.1"/>
</dbReference>
<dbReference type="PANTHER" id="PTHR10353:SF36">
    <property type="entry name" value="LP05116P"/>
    <property type="match status" value="1"/>
</dbReference>
<dbReference type="PANTHER" id="PTHR10353">
    <property type="entry name" value="GLYCOSYL HYDROLASE"/>
    <property type="match status" value="1"/>
</dbReference>
<dbReference type="PATRIC" id="fig|1276257.3.peg.172"/>
<dbReference type="SUPFAM" id="SSF51445">
    <property type="entry name" value="(Trans)glycosidases"/>
    <property type="match status" value="1"/>
</dbReference>
<dbReference type="PRINTS" id="PR00131">
    <property type="entry name" value="GLHYDRLASE1"/>
</dbReference>
<organism evidence="5 6">
    <name type="scientific">Spiroplasma sabaudiense Ar-1343</name>
    <dbReference type="NCBI Taxonomy" id="1276257"/>
    <lineage>
        <taxon>Bacteria</taxon>
        <taxon>Bacillati</taxon>
        <taxon>Mycoplasmatota</taxon>
        <taxon>Mollicutes</taxon>
        <taxon>Entomoplasmatales</taxon>
        <taxon>Spiroplasmataceae</taxon>
        <taxon>Spiroplasma</taxon>
    </lineage>
</organism>
<evidence type="ECO:0000256" key="2">
    <source>
        <dbReference type="ARBA" id="ARBA00022801"/>
    </source>
</evidence>
<dbReference type="STRING" id="1276257.SSABA_v1c01680"/>
<dbReference type="InterPro" id="IPR001360">
    <property type="entry name" value="Glyco_hydro_1"/>
</dbReference>
<dbReference type="HOGENOM" id="CLU_001859_0_1_14"/>
<dbReference type="InterPro" id="IPR017853">
    <property type="entry name" value="GH"/>
</dbReference>
<keyword evidence="6" id="KW-1185">Reference proteome</keyword>
<evidence type="ECO:0000256" key="1">
    <source>
        <dbReference type="ARBA" id="ARBA00010838"/>
    </source>
</evidence>
<comment type="similarity">
    <text evidence="1 4">Belongs to the glycosyl hydrolase 1 family.</text>
</comment>
<dbReference type="GO" id="GO:0008422">
    <property type="term" value="F:beta-glucosidase activity"/>
    <property type="evidence" value="ECO:0007669"/>
    <property type="project" value="TreeGrafter"/>
</dbReference>
<dbReference type="GO" id="GO:0005829">
    <property type="term" value="C:cytosol"/>
    <property type="evidence" value="ECO:0007669"/>
    <property type="project" value="TreeGrafter"/>
</dbReference>
<dbReference type="GO" id="GO:0016052">
    <property type="term" value="P:carbohydrate catabolic process"/>
    <property type="evidence" value="ECO:0007669"/>
    <property type="project" value="TreeGrafter"/>
</dbReference>